<keyword evidence="1" id="KW-0472">Membrane</keyword>
<dbReference type="Proteomes" id="UP000257109">
    <property type="component" value="Unassembled WGS sequence"/>
</dbReference>
<keyword evidence="3" id="KW-1185">Reference proteome</keyword>
<keyword evidence="1" id="KW-0812">Transmembrane</keyword>
<name>A0A371E3G6_MUCPR</name>
<proteinExistence type="predicted"/>
<protein>
    <submittedName>
        <fullName evidence="2">Copia protein</fullName>
    </submittedName>
</protein>
<reference evidence="2" key="1">
    <citation type="submission" date="2018-05" db="EMBL/GenBank/DDBJ databases">
        <title>Draft genome of Mucuna pruriens seed.</title>
        <authorList>
            <person name="Nnadi N.E."/>
            <person name="Vos R."/>
            <person name="Hasami M.H."/>
            <person name="Devisetty U.K."/>
            <person name="Aguiy J.C."/>
        </authorList>
    </citation>
    <scope>NUCLEOTIDE SEQUENCE [LARGE SCALE GENOMIC DNA]</scope>
    <source>
        <strain evidence="2">JCA_2017</strain>
    </source>
</reference>
<gene>
    <name evidence="2" type="primary">GIP</name>
    <name evidence="2" type="ORF">CR513_61277</name>
</gene>
<evidence type="ECO:0000313" key="3">
    <source>
        <dbReference type="Proteomes" id="UP000257109"/>
    </source>
</evidence>
<feature type="non-terminal residue" evidence="2">
    <location>
        <position position="1"/>
    </location>
</feature>
<keyword evidence="1" id="KW-1133">Transmembrane helix</keyword>
<dbReference type="OrthoDB" id="413760at2759"/>
<organism evidence="2 3">
    <name type="scientific">Mucuna pruriens</name>
    <name type="common">Velvet bean</name>
    <name type="synonym">Dolichos pruriens</name>
    <dbReference type="NCBI Taxonomy" id="157652"/>
    <lineage>
        <taxon>Eukaryota</taxon>
        <taxon>Viridiplantae</taxon>
        <taxon>Streptophyta</taxon>
        <taxon>Embryophyta</taxon>
        <taxon>Tracheophyta</taxon>
        <taxon>Spermatophyta</taxon>
        <taxon>Magnoliopsida</taxon>
        <taxon>eudicotyledons</taxon>
        <taxon>Gunneridae</taxon>
        <taxon>Pentapetalae</taxon>
        <taxon>rosids</taxon>
        <taxon>fabids</taxon>
        <taxon>Fabales</taxon>
        <taxon>Fabaceae</taxon>
        <taxon>Papilionoideae</taxon>
        <taxon>50 kb inversion clade</taxon>
        <taxon>NPAAA clade</taxon>
        <taxon>indigoferoid/millettioid clade</taxon>
        <taxon>Phaseoleae</taxon>
        <taxon>Mucuna</taxon>
    </lineage>
</organism>
<sequence length="197" mass="22948">MNIHMNQNEKFIKEDEADKAYKAHFRSLIGCLMCLTSIRPDILFLVNLLLRLYFKQQRELLNTSNELSTRVKYCKVQDFKLSSFSYSDWASSLDDMKSTSRYCFNMSSSKRKVVAQSTTEAEFIATIVVVNQAIWLRNILANLGLNTIFFVDNQAVVSLSYNPVFNRKTKHFNVKLFNLREVQENGDVNLVYRKTKD</sequence>
<feature type="transmembrane region" description="Helical" evidence="1">
    <location>
        <begin position="27"/>
        <end position="50"/>
    </location>
</feature>
<evidence type="ECO:0000313" key="2">
    <source>
        <dbReference type="EMBL" id="RDX60568.1"/>
    </source>
</evidence>
<dbReference type="EMBL" id="QJKJ01016766">
    <property type="protein sequence ID" value="RDX60568.1"/>
    <property type="molecule type" value="Genomic_DNA"/>
</dbReference>
<accession>A0A371E3G6</accession>
<dbReference type="AlphaFoldDB" id="A0A371E3G6"/>
<dbReference type="CDD" id="cd09272">
    <property type="entry name" value="RNase_HI_RT_Ty1"/>
    <property type="match status" value="1"/>
</dbReference>
<dbReference type="PANTHER" id="PTHR11439:SF503">
    <property type="entry name" value="CYSTEINE-RICH RLK (RECEPTOR-LIKE PROTEIN KINASE) 8"/>
    <property type="match status" value="1"/>
</dbReference>
<dbReference type="STRING" id="157652.A0A371E3G6"/>
<dbReference type="PANTHER" id="PTHR11439">
    <property type="entry name" value="GAG-POL-RELATED RETROTRANSPOSON"/>
    <property type="match status" value="1"/>
</dbReference>
<evidence type="ECO:0000256" key="1">
    <source>
        <dbReference type="SAM" id="Phobius"/>
    </source>
</evidence>
<comment type="caution">
    <text evidence="2">The sequence shown here is derived from an EMBL/GenBank/DDBJ whole genome shotgun (WGS) entry which is preliminary data.</text>
</comment>